<reference evidence="1" key="1">
    <citation type="submission" date="2016-11" db="EMBL/GenBank/DDBJ databases">
        <title>The genome of Nicotiana attenuata.</title>
        <authorList>
            <person name="Xu S."/>
            <person name="Brockmoeller T."/>
            <person name="Gaquerel E."/>
            <person name="Navarro A."/>
            <person name="Kuhl H."/>
            <person name="Gase K."/>
            <person name="Ling Z."/>
            <person name="Zhou W."/>
            <person name="Kreitzer C."/>
            <person name="Stanke M."/>
            <person name="Tang H."/>
            <person name="Lyons E."/>
            <person name="Pandey P."/>
            <person name="Pandey S.P."/>
            <person name="Timmermann B."/>
            <person name="Baldwin I.T."/>
        </authorList>
    </citation>
    <scope>NUCLEOTIDE SEQUENCE [LARGE SCALE GENOMIC DNA]</scope>
    <source>
        <strain evidence="1">UT</strain>
    </source>
</reference>
<sequence>MAGKKSSSFSFFSLFKSKSSRARRGDQDYYKDDCVKAYKVWPSDEDRGQWVAEPRIDEKAATFISIRTANWNNVEASK</sequence>
<evidence type="ECO:0000313" key="1">
    <source>
        <dbReference type="EMBL" id="OIT40730.1"/>
    </source>
</evidence>
<accession>A0A314LG70</accession>
<keyword evidence="2" id="KW-1185">Reference proteome</keyword>
<dbReference type="PANTHER" id="PTHR33511">
    <property type="entry name" value="OS06G0632400 PROTEIN"/>
    <property type="match status" value="1"/>
</dbReference>
<dbReference type="Proteomes" id="UP000187609">
    <property type="component" value="Unassembled WGS sequence"/>
</dbReference>
<protein>
    <submittedName>
        <fullName evidence="1">Uncharacterized protein</fullName>
    </submittedName>
</protein>
<evidence type="ECO:0000313" key="2">
    <source>
        <dbReference type="Proteomes" id="UP000187609"/>
    </source>
</evidence>
<dbReference type="Gramene" id="OIT40730">
    <property type="protein sequence ID" value="OIT40730"/>
    <property type="gene ID" value="A4A49_11240"/>
</dbReference>
<dbReference type="EMBL" id="MJEQ01000006">
    <property type="protein sequence ID" value="OIT40730.1"/>
    <property type="molecule type" value="Genomic_DNA"/>
</dbReference>
<comment type="caution">
    <text evidence="1">The sequence shown here is derived from an EMBL/GenBank/DDBJ whole genome shotgun (WGS) entry which is preliminary data.</text>
</comment>
<gene>
    <name evidence="1" type="ORF">A4A49_11240</name>
</gene>
<organism evidence="1 2">
    <name type="scientific">Nicotiana attenuata</name>
    <name type="common">Coyote tobacco</name>
    <dbReference type="NCBI Taxonomy" id="49451"/>
    <lineage>
        <taxon>Eukaryota</taxon>
        <taxon>Viridiplantae</taxon>
        <taxon>Streptophyta</taxon>
        <taxon>Embryophyta</taxon>
        <taxon>Tracheophyta</taxon>
        <taxon>Spermatophyta</taxon>
        <taxon>Magnoliopsida</taxon>
        <taxon>eudicotyledons</taxon>
        <taxon>Gunneridae</taxon>
        <taxon>Pentapetalae</taxon>
        <taxon>asterids</taxon>
        <taxon>lamiids</taxon>
        <taxon>Solanales</taxon>
        <taxon>Solanaceae</taxon>
        <taxon>Nicotianoideae</taxon>
        <taxon>Nicotianeae</taxon>
        <taxon>Nicotiana</taxon>
    </lineage>
</organism>
<name>A0A314LG70_NICAT</name>
<dbReference type="AlphaFoldDB" id="A0A314LG70"/>
<proteinExistence type="predicted"/>